<comment type="caution">
    <text evidence="1">The sequence shown here is derived from an EMBL/GenBank/DDBJ whole genome shotgun (WGS) entry which is preliminary data.</text>
</comment>
<dbReference type="OrthoDB" id="880708at2"/>
<evidence type="ECO:0000313" key="2">
    <source>
        <dbReference type="Proteomes" id="UP000223913"/>
    </source>
</evidence>
<proteinExistence type="predicted"/>
<dbReference type="AlphaFoldDB" id="A0A2D0N3X6"/>
<evidence type="ECO:0000313" key="1">
    <source>
        <dbReference type="EMBL" id="PHN03088.1"/>
    </source>
</evidence>
<dbReference type="Proteomes" id="UP000223913">
    <property type="component" value="Unassembled WGS sequence"/>
</dbReference>
<reference evidence="1 2" key="1">
    <citation type="submission" date="2017-10" db="EMBL/GenBank/DDBJ databases">
        <title>The draft genome sequence of Lewinella nigricans NBRC 102662.</title>
        <authorList>
            <person name="Wang K."/>
        </authorList>
    </citation>
    <scope>NUCLEOTIDE SEQUENCE [LARGE SCALE GENOMIC DNA]</scope>
    <source>
        <strain evidence="1 2">NBRC 102662</strain>
    </source>
</reference>
<keyword evidence="2" id="KW-1185">Reference proteome</keyword>
<sequence length="118" mass="13484">MQYPKEYDELAKKLAPYNLVMGNAADTILNQDVSSYPIFIILTESIPLGIAIVEQTEEEPLYIHASTLEELATKKVIEMGKVDHFREVYKDPAEFLCLFVVDEQEAKFVFIPRISVDN</sequence>
<accession>A0A2D0N3X6</accession>
<protein>
    <submittedName>
        <fullName evidence="1">Uncharacterized protein</fullName>
    </submittedName>
</protein>
<dbReference type="RefSeq" id="WP_099153529.1">
    <property type="nucleotide sequence ID" value="NZ_PDUD01000034.1"/>
</dbReference>
<name>A0A2D0N3X6_FLAN2</name>
<gene>
    <name evidence="1" type="ORF">CRP01_28835</name>
</gene>
<organism evidence="1 2">
    <name type="scientific">Flavilitoribacter nigricans (strain ATCC 23147 / DSM 23189 / NBRC 102662 / NCIMB 1420 / SS-2)</name>
    <name type="common">Lewinella nigricans</name>
    <dbReference type="NCBI Taxonomy" id="1122177"/>
    <lineage>
        <taxon>Bacteria</taxon>
        <taxon>Pseudomonadati</taxon>
        <taxon>Bacteroidota</taxon>
        <taxon>Saprospiria</taxon>
        <taxon>Saprospirales</taxon>
        <taxon>Lewinellaceae</taxon>
        <taxon>Flavilitoribacter</taxon>
    </lineage>
</organism>
<dbReference type="EMBL" id="PDUD01000034">
    <property type="protein sequence ID" value="PHN03088.1"/>
    <property type="molecule type" value="Genomic_DNA"/>
</dbReference>